<dbReference type="EMBL" id="AFLV02000058">
    <property type="protein sequence ID" value="EKR63647.1"/>
    <property type="molecule type" value="Genomic_DNA"/>
</dbReference>
<protein>
    <submittedName>
        <fullName evidence="1">Uncharacterized protein</fullName>
    </submittedName>
</protein>
<reference evidence="1 2" key="1">
    <citation type="submission" date="2012-10" db="EMBL/GenBank/DDBJ databases">
        <authorList>
            <person name="Harkins D.M."/>
            <person name="Durkin A.S."/>
            <person name="Brinkac L.M."/>
            <person name="Haft D.H."/>
            <person name="Selengut J.D."/>
            <person name="Sanka R."/>
            <person name="DePew J."/>
            <person name="Purushe J."/>
            <person name="Whelen A.C."/>
            <person name="Vinetz J.M."/>
            <person name="Sutton G.G."/>
            <person name="Nierman W.C."/>
            <person name="Fouts D.E."/>
        </authorList>
    </citation>
    <scope>NUCLEOTIDE SEQUENCE [LARGE SCALE GENOMIC DNA]</scope>
    <source>
        <strain evidence="1 2">2006001853</strain>
    </source>
</reference>
<organism evidence="1 2">
    <name type="scientific">Leptospira weilii str. 2006001853</name>
    <dbReference type="NCBI Taxonomy" id="1001589"/>
    <lineage>
        <taxon>Bacteria</taxon>
        <taxon>Pseudomonadati</taxon>
        <taxon>Spirochaetota</taxon>
        <taxon>Spirochaetia</taxon>
        <taxon>Leptospirales</taxon>
        <taxon>Leptospiraceae</taxon>
        <taxon>Leptospira</taxon>
    </lineage>
</organism>
<name>A0A828YZY2_9LEPT</name>
<accession>A0A828YZY2</accession>
<proteinExistence type="predicted"/>
<dbReference type="Proteomes" id="UP000001338">
    <property type="component" value="Unassembled WGS sequence"/>
</dbReference>
<evidence type="ECO:0000313" key="1">
    <source>
        <dbReference type="EMBL" id="EKR63647.1"/>
    </source>
</evidence>
<comment type="caution">
    <text evidence="1">The sequence shown here is derived from an EMBL/GenBank/DDBJ whole genome shotgun (WGS) entry which is preliminary data.</text>
</comment>
<dbReference type="AlphaFoldDB" id="A0A828YZY2"/>
<evidence type="ECO:0000313" key="2">
    <source>
        <dbReference type="Proteomes" id="UP000001338"/>
    </source>
</evidence>
<gene>
    <name evidence="1" type="ORF">LEP1GSC036_4282</name>
</gene>
<sequence length="40" mass="4633">MDPKINLSEFRQISVKLTPRRATYLVTLRERDLSLGKLCA</sequence>